<dbReference type="Proteomes" id="UP000596329">
    <property type="component" value="Chromosome"/>
</dbReference>
<organism evidence="1 2">
    <name type="scientific">Flavobacterium psychrophilum</name>
    <dbReference type="NCBI Taxonomy" id="96345"/>
    <lineage>
        <taxon>Bacteria</taxon>
        <taxon>Pseudomonadati</taxon>
        <taxon>Bacteroidota</taxon>
        <taxon>Flavobacteriia</taxon>
        <taxon>Flavobacteriales</taxon>
        <taxon>Flavobacteriaceae</taxon>
        <taxon>Flavobacterium</taxon>
    </lineage>
</organism>
<sequence length="60" mass="7283">MSSEIIKTAEIPHDELVYIYEQRCVELKREYDDNLWLKSENKRLQFELDAIKRNVKKAIE</sequence>
<gene>
    <name evidence="1" type="ORF">H0H26_06930</name>
</gene>
<accession>A0A7U2RBG2</accession>
<reference evidence="1 2" key="1">
    <citation type="submission" date="2020-07" db="EMBL/GenBank/DDBJ databases">
        <title>Genomic characterization of Flavobacterium psychrophilum strains.</title>
        <authorList>
            <person name="Castillo D."/>
            <person name="Jorgensen J."/>
            <person name="Middelboe M."/>
        </authorList>
    </citation>
    <scope>NUCLEOTIDE SEQUENCE [LARGE SCALE GENOMIC DNA]</scope>
    <source>
        <strain evidence="1 2">FPS-R7</strain>
    </source>
</reference>
<dbReference type="RefSeq" id="WP_063742632.1">
    <property type="nucleotide sequence ID" value="NZ_CP059075.1"/>
</dbReference>
<proteinExistence type="predicted"/>
<dbReference type="EMBL" id="CP059075">
    <property type="protein sequence ID" value="QRE05314.1"/>
    <property type="molecule type" value="Genomic_DNA"/>
</dbReference>
<evidence type="ECO:0000313" key="2">
    <source>
        <dbReference type="Proteomes" id="UP000596329"/>
    </source>
</evidence>
<dbReference type="AlphaFoldDB" id="A0A7U2RBG2"/>
<name>A0A7U2RBG2_FLAPS</name>
<protein>
    <submittedName>
        <fullName evidence="1">Uncharacterized protein</fullName>
    </submittedName>
</protein>
<evidence type="ECO:0000313" key="1">
    <source>
        <dbReference type="EMBL" id="QRE05314.1"/>
    </source>
</evidence>